<keyword evidence="1 2" id="KW-0732">Signal</keyword>
<evidence type="ECO:0000313" key="4">
    <source>
        <dbReference type="EMBL" id="AZA83847.1"/>
    </source>
</evidence>
<protein>
    <submittedName>
        <fullName evidence="4">T9SS C-terminal target domain-containing protein</fullName>
    </submittedName>
</protein>
<dbReference type="AlphaFoldDB" id="A0A3G6RGQ6"/>
<keyword evidence="7" id="KW-1185">Reference proteome</keyword>
<dbReference type="Gene3D" id="2.60.120.560">
    <property type="entry name" value="Exo-inulinase, domain 1"/>
    <property type="match status" value="1"/>
</dbReference>
<evidence type="ECO:0000259" key="3">
    <source>
        <dbReference type="Pfam" id="PF18962"/>
    </source>
</evidence>
<dbReference type="InterPro" id="IPR013320">
    <property type="entry name" value="ConA-like_dom_sf"/>
</dbReference>
<reference evidence="5 6" key="1">
    <citation type="submission" date="2018-01" db="EMBL/GenBank/DDBJ databases">
        <title>Draft genome sequences of Chryseobacterium lactis NCTC11390, Chryseobacterium oncorhynchi 701B-08, and Chryseobacterium viscerum 687B-08.</title>
        <authorList>
            <person name="Jeong J.-J."/>
            <person name="Lee Y.J."/>
            <person name="Park B."/>
            <person name="Choi I.-G."/>
            <person name="Kim K.D."/>
        </authorList>
    </citation>
    <scope>NUCLEOTIDE SEQUENCE [LARGE SCALE GENOMIC DNA]</scope>
    <source>
        <strain evidence="5 6">NCTC11390</strain>
    </source>
</reference>
<sequence length="305" mass="33312">MKKFYLIAFSLLSVYSMAQEAISFENDEGFTMGDINGQGAWISTPTGGIPANVTHQVISADYSTAGSNSLKIVKEPTYGTQSDPIIGGFYNLSNPLSYTNFSVSFDINISQLDGSVFGFQGMDSVGEQFVARVDFDNTGEIKVLNTVSGVQTLVAIPAIWSPNIWYRLKVVGTATEVRYYLNDLLIYTGTTTIPINIDQLRFVHNNASGVAFIDNIKVNGELVLAVKEGKSKNKILQVYPNPASDILNIVATSEIKHVSVTDISGKMINVRLEGNKIDVKSLPTGNYILNVETKEGKSAQRFIKK</sequence>
<feature type="domain" description="Secretion system C-terminal sorting" evidence="3">
    <location>
        <begin position="238"/>
        <end position="303"/>
    </location>
</feature>
<accession>A0A3G6RGQ6</accession>
<dbReference type="EMBL" id="PPEH01000005">
    <property type="protein sequence ID" value="PNW12860.1"/>
    <property type="molecule type" value="Genomic_DNA"/>
</dbReference>
<gene>
    <name evidence="5" type="ORF">C1637_13560</name>
    <name evidence="4" type="ORF">EG342_19005</name>
</gene>
<dbReference type="EMBL" id="CP033924">
    <property type="protein sequence ID" value="AZA83847.1"/>
    <property type="molecule type" value="Genomic_DNA"/>
</dbReference>
<organism evidence="5 6">
    <name type="scientific">Chryseobacterium lactis</name>
    <dbReference type="NCBI Taxonomy" id="1241981"/>
    <lineage>
        <taxon>Bacteria</taxon>
        <taxon>Pseudomonadati</taxon>
        <taxon>Bacteroidota</taxon>
        <taxon>Flavobacteriia</taxon>
        <taxon>Flavobacteriales</taxon>
        <taxon>Weeksellaceae</taxon>
        <taxon>Chryseobacterium group</taxon>
        <taxon>Chryseobacterium</taxon>
    </lineage>
</organism>
<feature type="signal peptide" evidence="2">
    <location>
        <begin position="1"/>
        <end position="18"/>
    </location>
</feature>
<evidence type="ECO:0000256" key="2">
    <source>
        <dbReference type="SAM" id="SignalP"/>
    </source>
</evidence>
<dbReference type="Proteomes" id="UP000279972">
    <property type="component" value="Chromosome"/>
</dbReference>
<feature type="chain" id="PRO_5044593672" evidence="2">
    <location>
        <begin position="19"/>
        <end position="305"/>
    </location>
</feature>
<dbReference type="GO" id="GO:0004553">
    <property type="term" value="F:hydrolase activity, hydrolyzing O-glycosyl compounds"/>
    <property type="evidence" value="ECO:0007669"/>
    <property type="project" value="UniProtKB-ARBA"/>
</dbReference>
<dbReference type="InterPro" id="IPR026444">
    <property type="entry name" value="Secre_tail"/>
</dbReference>
<proteinExistence type="predicted"/>
<evidence type="ECO:0000313" key="6">
    <source>
        <dbReference type="Proteomes" id="UP000236262"/>
    </source>
</evidence>
<dbReference type="SUPFAM" id="SSF49899">
    <property type="entry name" value="Concanavalin A-like lectins/glucanases"/>
    <property type="match status" value="1"/>
</dbReference>
<dbReference type="KEGG" id="clac:EG342_19005"/>
<dbReference type="NCBIfam" id="TIGR04183">
    <property type="entry name" value="Por_Secre_tail"/>
    <property type="match status" value="1"/>
</dbReference>
<dbReference type="Proteomes" id="UP000236262">
    <property type="component" value="Unassembled WGS sequence"/>
</dbReference>
<reference evidence="4 7" key="2">
    <citation type="submission" date="2018-11" db="EMBL/GenBank/DDBJ databases">
        <title>Proposal to divide the Flavobacteriaceae and reorganize its genera based on Amino Acid Identity values calculated from whole genome sequences.</title>
        <authorList>
            <person name="Nicholson A.C."/>
            <person name="Gulvik C.A."/>
            <person name="Whitney A.M."/>
            <person name="Humrighouse B.W."/>
            <person name="Bell M."/>
            <person name="Holmes B."/>
            <person name="Steigerwalt A.G."/>
            <person name="Villarma A."/>
            <person name="Sheth M."/>
            <person name="Batra D."/>
            <person name="Pryor J."/>
            <person name="Bernardet J.-F."/>
            <person name="Hugo C."/>
            <person name="Kampfer P."/>
            <person name="Newman J."/>
            <person name="McQuiston J.R."/>
        </authorList>
    </citation>
    <scope>NUCLEOTIDE SEQUENCE [LARGE SCALE GENOMIC DNA]</scope>
    <source>
        <strain evidence="4 7">KC_1864</strain>
    </source>
</reference>
<dbReference type="Pfam" id="PF18962">
    <property type="entry name" value="Por_Secre_tail"/>
    <property type="match status" value="1"/>
</dbReference>
<evidence type="ECO:0000313" key="5">
    <source>
        <dbReference type="EMBL" id="PNW12860.1"/>
    </source>
</evidence>
<name>A0A3G6RGQ6_CHRLC</name>
<evidence type="ECO:0000256" key="1">
    <source>
        <dbReference type="ARBA" id="ARBA00022729"/>
    </source>
</evidence>
<dbReference type="GO" id="GO:0005975">
    <property type="term" value="P:carbohydrate metabolic process"/>
    <property type="evidence" value="ECO:0007669"/>
    <property type="project" value="UniProtKB-ARBA"/>
</dbReference>
<evidence type="ECO:0000313" key="7">
    <source>
        <dbReference type="Proteomes" id="UP000279972"/>
    </source>
</evidence>
<dbReference type="RefSeq" id="WP_103292263.1">
    <property type="nucleotide sequence ID" value="NZ_CP033924.1"/>
</dbReference>
<dbReference type="OrthoDB" id="1467680at2"/>